<evidence type="ECO:0000256" key="2">
    <source>
        <dbReference type="SAM" id="MobiDB-lite"/>
    </source>
</evidence>
<evidence type="ECO:0000259" key="3">
    <source>
        <dbReference type="PROSITE" id="PS50011"/>
    </source>
</evidence>
<evidence type="ECO:0000313" key="5">
    <source>
        <dbReference type="Proteomes" id="UP001642464"/>
    </source>
</evidence>
<gene>
    <name evidence="4" type="ORF">SCF082_LOCUS345</name>
</gene>
<dbReference type="PROSITE" id="PS00109">
    <property type="entry name" value="PROTEIN_KINASE_TYR"/>
    <property type="match status" value="1"/>
</dbReference>
<keyword evidence="5" id="KW-1185">Reference proteome</keyword>
<dbReference type="Pfam" id="PF00069">
    <property type="entry name" value="Pkinase"/>
    <property type="match status" value="1"/>
</dbReference>
<dbReference type="Gene3D" id="3.30.450.40">
    <property type="match status" value="1"/>
</dbReference>
<dbReference type="PROSITE" id="PS50011">
    <property type="entry name" value="PROTEIN_KINASE_DOM"/>
    <property type="match status" value="1"/>
</dbReference>
<dbReference type="GO" id="GO:0016301">
    <property type="term" value="F:kinase activity"/>
    <property type="evidence" value="ECO:0007669"/>
    <property type="project" value="UniProtKB-KW"/>
</dbReference>
<dbReference type="EMBL" id="CAXAMM010000114">
    <property type="protein sequence ID" value="CAK8985955.1"/>
    <property type="molecule type" value="Genomic_DNA"/>
</dbReference>
<keyword evidence="4" id="KW-0418">Kinase</keyword>
<feature type="binding site" evidence="1">
    <location>
        <position position="505"/>
    </location>
    <ligand>
        <name>ATP</name>
        <dbReference type="ChEBI" id="CHEBI:30616"/>
    </ligand>
</feature>
<feature type="region of interest" description="Disordered" evidence="2">
    <location>
        <begin position="407"/>
        <end position="446"/>
    </location>
</feature>
<proteinExistence type="predicted"/>
<organism evidence="4 5">
    <name type="scientific">Durusdinium trenchii</name>
    <dbReference type="NCBI Taxonomy" id="1381693"/>
    <lineage>
        <taxon>Eukaryota</taxon>
        <taxon>Sar</taxon>
        <taxon>Alveolata</taxon>
        <taxon>Dinophyceae</taxon>
        <taxon>Suessiales</taxon>
        <taxon>Symbiodiniaceae</taxon>
        <taxon>Durusdinium</taxon>
    </lineage>
</organism>
<evidence type="ECO:0000313" key="4">
    <source>
        <dbReference type="EMBL" id="CAK8985955.1"/>
    </source>
</evidence>
<sequence>MSSEFWLQCEWPAGHHAVLGRTGGIQDSDGEDMDTYLVANAIAEGSYSSDSEPVKCDDPGEGTLYDTAKFCGEPNRIDALKKLGMLDTPREELFDKVTALLMKIFDTQCSHLVLIDPNRCWFKSWQGKWCDFETDTSHGRNVECPREEGWCNYILVPDFAEILVIEDATKDARLALNPFVVGPPHFRFYAGAPLVGSRGERYGTLCVADFIPRSFDADQYALLTNYAALVVEELERDKPMVDQVNESLANYVERSRYMDRSIQAMEQGICMIDMRDAKWPVMFHNPKFQDALQEPTELEGKYFWDIFNCSKQTKLEFGIATGLGDTFEMTVECASSGKELHLELLPATSDRLAPSKCTGLPSWVGKDTSSLQARIEAGKSPEIVRDCKCFWFVLISDKAPLTAGTLEQAKKDQEESAKVKGSQSTKSGGYRQERRPSDQSTGTDELSQLSASLASTLSSSWSSFYADYPLPAKLNTSVELGPLLGSGSFGKAYRATFKEKNVAVKVVDCRKRDDKAIQEQLREVQYTAAISHENIVKVLEYATSTGRTKGKQIDILWIVQELCDLGDLASGTERGLLRVERKITADPDIAVVNSVMLDIARGMEFVHKCNIIHADLTGRNVLLTSSEKPCGFTAKVTDFGLARYSLGAKSLPATDIGTITHMPPEVMDPDGGELLPK</sequence>
<protein>
    <submittedName>
        <fullName evidence="4">Serine/threonine-protein kinase ATG1a (Autophagy-related protein 1a) (AtAPG1a)</fullName>
    </submittedName>
</protein>
<dbReference type="InterPro" id="IPR029016">
    <property type="entry name" value="GAF-like_dom_sf"/>
</dbReference>
<dbReference type="InterPro" id="IPR017441">
    <property type="entry name" value="Protein_kinase_ATP_BS"/>
</dbReference>
<dbReference type="SUPFAM" id="SSF55781">
    <property type="entry name" value="GAF domain-like"/>
    <property type="match status" value="1"/>
</dbReference>
<keyword evidence="1" id="KW-0547">Nucleotide-binding</keyword>
<feature type="compositionally biased region" description="Basic and acidic residues" evidence="2">
    <location>
        <begin position="408"/>
        <end position="418"/>
    </location>
</feature>
<dbReference type="InterPro" id="IPR000719">
    <property type="entry name" value="Prot_kinase_dom"/>
</dbReference>
<dbReference type="InterPro" id="IPR003018">
    <property type="entry name" value="GAF"/>
</dbReference>
<accession>A0ABP0HAU9</accession>
<dbReference type="Pfam" id="PF01590">
    <property type="entry name" value="GAF"/>
    <property type="match status" value="1"/>
</dbReference>
<comment type="caution">
    <text evidence="4">The sequence shown here is derived from an EMBL/GenBank/DDBJ whole genome shotgun (WGS) entry which is preliminary data.</text>
</comment>
<dbReference type="PANTHER" id="PTHR43102">
    <property type="entry name" value="SLR1143 PROTEIN"/>
    <property type="match status" value="1"/>
</dbReference>
<dbReference type="PANTHER" id="PTHR43102:SF2">
    <property type="entry name" value="GAF DOMAIN-CONTAINING PROTEIN"/>
    <property type="match status" value="1"/>
</dbReference>
<keyword evidence="4" id="KW-0808">Transferase</keyword>
<dbReference type="InterPro" id="IPR008266">
    <property type="entry name" value="Tyr_kinase_AS"/>
</dbReference>
<dbReference type="InterPro" id="IPR011009">
    <property type="entry name" value="Kinase-like_dom_sf"/>
</dbReference>
<keyword evidence="1" id="KW-0067">ATP-binding</keyword>
<reference evidence="4 5" key="1">
    <citation type="submission" date="2024-02" db="EMBL/GenBank/DDBJ databases">
        <authorList>
            <person name="Chen Y."/>
            <person name="Shah S."/>
            <person name="Dougan E. K."/>
            <person name="Thang M."/>
            <person name="Chan C."/>
        </authorList>
    </citation>
    <scope>NUCLEOTIDE SEQUENCE [LARGE SCALE GENOMIC DNA]</scope>
</reference>
<dbReference type="PROSITE" id="PS00107">
    <property type="entry name" value="PROTEIN_KINASE_ATP"/>
    <property type="match status" value="1"/>
</dbReference>
<dbReference type="Gene3D" id="1.10.510.10">
    <property type="entry name" value="Transferase(Phosphotransferase) domain 1"/>
    <property type="match status" value="1"/>
</dbReference>
<name>A0ABP0HAU9_9DINO</name>
<dbReference type="SUPFAM" id="SSF56112">
    <property type="entry name" value="Protein kinase-like (PK-like)"/>
    <property type="match status" value="1"/>
</dbReference>
<feature type="domain" description="Protein kinase" evidence="3">
    <location>
        <begin position="478"/>
        <end position="677"/>
    </location>
</feature>
<evidence type="ECO:0000256" key="1">
    <source>
        <dbReference type="PROSITE-ProRule" id="PRU10141"/>
    </source>
</evidence>
<dbReference type="Proteomes" id="UP001642464">
    <property type="component" value="Unassembled WGS sequence"/>
</dbReference>
<feature type="non-terminal residue" evidence="4">
    <location>
        <position position="677"/>
    </location>
</feature>